<evidence type="ECO:0000256" key="4">
    <source>
        <dbReference type="ARBA" id="ARBA00022989"/>
    </source>
</evidence>
<dbReference type="Proteomes" id="UP000199052">
    <property type="component" value="Unassembled WGS sequence"/>
</dbReference>
<reference evidence="9 10" key="1">
    <citation type="submission" date="2016-10" db="EMBL/GenBank/DDBJ databases">
        <authorList>
            <person name="de Groot N.N."/>
        </authorList>
    </citation>
    <scope>NUCLEOTIDE SEQUENCE [LARGE SCALE GENOMIC DNA]</scope>
    <source>
        <strain evidence="9 10">CPCC 202808</strain>
    </source>
</reference>
<dbReference type="GO" id="GO:0005886">
    <property type="term" value="C:plasma membrane"/>
    <property type="evidence" value="ECO:0007669"/>
    <property type="project" value="UniProtKB-SubCell"/>
</dbReference>
<gene>
    <name evidence="8" type="ORF">FHR37_003529</name>
    <name evidence="9" type="ORF">SAMN05421678_101535</name>
</gene>
<protein>
    <submittedName>
        <fullName evidence="9">Phage shock protein C</fullName>
    </submittedName>
</protein>
<evidence type="ECO:0000313" key="10">
    <source>
        <dbReference type="Proteomes" id="UP000199052"/>
    </source>
</evidence>
<dbReference type="Proteomes" id="UP000533017">
    <property type="component" value="Unassembled WGS sequence"/>
</dbReference>
<evidence type="ECO:0000256" key="5">
    <source>
        <dbReference type="ARBA" id="ARBA00023136"/>
    </source>
</evidence>
<dbReference type="EMBL" id="FOOI01000001">
    <property type="protein sequence ID" value="SFF70603.1"/>
    <property type="molecule type" value="Genomic_DNA"/>
</dbReference>
<evidence type="ECO:0000256" key="1">
    <source>
        <dbReference type="ARBA" id="ARBA00004162"/>
    </source>
</evidence>
<evidence type="ECO:0000259" key="7">
    <source>
        <dbReference type="Pfam" id="PF04024"/>
    </source>
</evidence>
<keyword evidence="5 6" id="KW-0472">Membrane</keyword>
<dbReference type="RefSeq" id="WP_092880658.1">
    <property type="nucleotide sequence ID" value="NZ_FOOI01000001.1"/>
</dbReference>
<sequence>MNEISTQKKLVRTKDERMIAGVCGGIARYAGLDPVIIRLALAASILLGGAGVVLYIAAWIIVPEEDPATA</sequence>
<reference evidence="8 11" key="2">
    <citation type="submission" date="2020-07" db="EMBL/GenBank/DDBJ databases">
        <title>Sequencing the genomes of 1000 actinobacteria strains.</title>
        <authorList>
            <person name="Klenk H.-P."/>
        </authorList>
    </citation>
    <scope>NUCLEOTIDE SEQUENCE [LARGE SCALE GENOMIC DNA]</scope>
    <source>
        <strain evidence="8 11">DSM 45117</strain>
    </source>
</reference>
<proteinExistence type="predicted"/>
<dbReference type="AlphaFoldDB" id="A0A1I2KVK5"/>
<organism evidence="9 10">
    <name type="scientific">Actinopolymorpha cephalotaxi</name>
    <dbReference type="NCBI Taxonomy" id="504797"/>
    <lineage>
        <taxon>Bacteria</taxon>
        <taxon>Bacillati</taxon>
        <taxon>Actinomycetota</taxon>
        <taxon>Actinomycetes</taxon>
        <taxon>Propionibacteriales</taxon>
        <taxon>Actinopolymorphaceae</taxon>
        <taxon>Actinopolymorpha</taxon>
    </lineage>
</organism>
<keyword evidence="4 6" id="KW-1133">Transmembrane helix</keyword>
<evidence type="ECO:0000256" key="2">
    <source>
        <dbReference type="ARBA" id="ARBA00022475"/>
    </source>
</evidence>
<dbReference type="PANTHER" id="PTHR33885">
    <property type="entry name" value="PHAGE SHOCK PROTEIN C"/>
    <property type="match status" value="1"/>
</dbReference>
<dbReference type="PANTHER" id="PTHR33885:SF3">
    <property type="entry name" value="PHAGE SHOCK PROTEIN C"/>
    <property type="match status" value="1"/>
</dbReference>
<keyword evidence="11" id="KW-1185">Reference proteome</keyword>
<keyword evidence="2" id="KW-1003">Cell membrane</keyword>
<accession>A0A1I2KVK5</accession>
<keyword evidence="3 6" id="KW-0812">Transmembrane</keyword>
<dbReference type="InterPro" id="IPR007168">
    <property type="entry name" value="Phageshock_PspC_N"/>
</dbReference>
<comment type="subcellular location">
    <subcellularLocation>
        <location evidence="1">Cell membrane</location>
        <topology evidence="1">Single-pass membrane protein</topology>
    </subcellularLocation>
</comment>
<dbReference type="OrthoDB" id="7359894at2"/>
<evidence type="ECO:0000313" key="8">
    <source>
        <dbReference type="EMBL" id="NYH84678.1"/>
    </source>
</evidence>
<dbReference type="STRING" id="504797.SAMN05421678_101535"/>
<dbReference type="EMBL" id="JACBZA010000001">
    <property type="protein sequence ID" value="NYH84678.1"/>
    <property type="molecule type" value="Genomic_DNA"/>
</dbReference>
<dbReference type="Pfam" id="PF04024">
    <property type="entry name" value="PspC"/>
    <property type="match status" value="1"/>
</dbReference>
<dbReference type="InterPro" id="IPR052027">
    <property type="entry name" value="PspC"/>
</dbReference>
<evidence type="ECO:0000256" key="6">
    <source>
        <dbReference type="SAM" id="Phobius"/>
    </source>
</evidence>
<feature type="transmembrane region" description="Helical" evidence="6">
    <location>
        <begin position="35"/>
        <end position="62"/>
    </location>
</feature>
<name>A0A1I2KVK5_9ACTN</name>
<evidence type="ECO:0000256" key="3">
    <source>
        <dbReference type="ARBA" id="ARBA00022692"/>
    </source>
</evidence>
<feature type="domain" description="Phage shock protein PspC N-terminal" evidence="7">
    <location>
        <begin position="8"/>
        <end position="65"/>
    </location>
</feature>
<evidence type="ECO:0000313" key="9">
    <source>
        <dbReference type="EMBL" id="SFF70603.1"/>
    </source>
</evidence>
<evidence type="ECO:0000313" key="11">
    <source>
        <dbReference type="Proteomes" id="UP000533017"/>
    </source>
</evidence>